<protein>
    <submittedName>
        <fullName evidence="5">GNAT family protein</fullName>
        <ecNumber evidence="5">2.-.-.-</ecNumber>
    </submittedName>
</protein>
<evidence type="ECO:0000256" key="2">
    <source>
        <dbReference type="ARBA" id="ARBA00023315"/>
    </source>
</evidence>
<evidence type="ECO:0000256" key="1">
    <source>
        <dbReference type="ARBA" id="ARBA00022679"/>
    </source>
</evidence>
<dbReference type="GO" id="GO:0016747">
    <property type="term" value="F:acyltransferase activity, transferring groups other than amino-acyl groups"/>
    <property type="evidence" value="ECO:0007669"/>
    <property type="project" value="InterPro"/>
</dbReference>
<comment type="similarity">
    <text evidence="3">Belongs to the acetyltransferase family. RimJ subfamily.</text>
</comment>
<evidence type="ECO:0000256" key="3">
    <source>
        <dbReference type="ARBA" id="ARBA00038502"/>
    </source>
</evidence>
<reference evidence="5" key="1">
    <citation type="submission" date="2024-05" db="EMBL/GenBank/DDBJ databases">
        <title>Pontimicrobium maritimus sp. nov., isolated form sea water.</title>
        <authorList>
            <person name="Muhammad N."/>
            <person name="Vuong T.Q."/>
            <person name="Han H.L."/>
            <person name="Kim S.-G."/>
        </authorList>
    </citation>
    <scope>NUCLEOTIDE SEQUENCE</scope>
    <source>
        <strain evidence="5">SW4</strain>
    </source>
</reference>
<dbReference type="Pfam" id="PF13302">
    <property type="entry name" value="Acetyltransf_3"/>
    <property type="match status" value="1"/>
</dbReference>
<dbReference type="PANTHER" id="PTHR43792:SF8">
    <property type="entry name" value="[RIBOSOMAL PROTEIN US5]-ALANINE N-ACETYLTRANSFERASE"/>
    <property type="match status" value="1"/>
</dbReference>
<proteinExistence type="inferred from homology"/>
<organism evidence="5">
    <name type="scientific">Pontimicrobium sp. SW4</name>
    <dbReference type="NCBI Taxonomy" id="3153519"/>
    <lineage>
        <taxon>Bacteria</taxon>
        <taxon>Pseudomonadati</taxon>
        <taxon>Bacteroidota</taxon>
        <taxon>Flavobacteriia</taxon>
        <taxon>Flavobacteriales</taxon>
        <taxon>Flavobacteriaceae</taxon>
        <taxon>Pontimicrobium</taxon>
    </lineage>
</organism>
<keyword evidence="2" id="KW-0012">Acyltransferase</keyword>
<feature type="domain" description="N-acetyltransferase" evidence="4">
    <location>
        <begin position="10"/>
        <end position="151"/>
    </location>
</feature>
<dbReference type="Gene3D" id="3.40.630.30">
    <property type="match status" value="1"/>
</dbReference>
<dbReference type="AlphaFoldDB" id="A0AAU7BRJ4"/>
<dbReference type="InterPro" id="IPR000182">
    <property type="entry name" value="GNAT_dom"/>
</dbReference>
<dbReference type="EMBL" id="CP157199">
    <property type="protein sequence ID" value="XBG60925.1"/>
    <property type="molecule type" value="Genomic_DNA"/>
</dbReference>
<gene>
    <name evidence="5" type="ORF">ABGB03_13775</name>
</gene>
<sequence>MRLSFDSFYIVPIQLKDAWSLCNFIVSNEDRLKRYFPKTLSENLTPTLSQFFVEKKVRQFKLKEEFLFTLKEEKTNALVGLIYLKELNWNKKQGEFAYCIGYPFKGQGLTSKAIKELSNHAFETLGVETLQIIAHRTNIGSIKVAENNNFKWVKTLVKGFTPTNEDPIDMELYELYKQ</sequence>
<dbReference type="PANTHER" id="PTHR43792">
    <property type="entry name" value="GNAT FAMILY, PUTATIVE (AFU_ORTHOLOGUE AFUA_3G00765)-RELATED-RELATED"/>
    <property type="match status" value="1"/>
</dbReference>
<dbReference type="EC" id="2.-.-.-" evidence="5"/>
<dbReference type="RefSeq" id="WP_347923153.1">
    <property type="nucleotide sequence ID" value="NZ_CP157199.1"/>
</dbReference>
<dbReference type="SUPFAM" id="SSF55729">
    <property type="entry name" value="Acyl-CoA N-acyltransferases (Nat)"/>
    <property type="match status" value="1"/>
</dbReference>
<name>A0AAU7BRJ4_9FLAO</name>
<evidence type="ECO:0000313" key="5">
    <source>
        <dbReference type="EMBL" id="XBG60925.1"/>
    </source>
</evidence>
<keyword evidence="1 5" id="KW-0808">Transferase</keyword>
<dbReference type="InterPro" id="IPR051531">
    <property type="entry name" value="N-acetyltransferase"/>
</dbReference>
<dbReference type="InterPro" id="IPR016181">
    <property type="entry name" value="Acyl_CoA_acyltransferase"/>
</dbReference>
<evidence type="ECO:0000259" key="4">
    <source>
        <dbReference type="Pfam" id="PF13302"/>
    </source>
</evidence>
<accession>A0AAU7BRJ4</accession>